<feature type="transmembrane region" description="Helical" evidence="1">
    <location>
        <begin position="35"/>
        <end position="56"/>
    </location>
</feature>
<comment type="caution">
    <text evidence="2">The sequence shown here is derived from an EMBL/GenBank/DDBJ whole genome shotgun (WGS) entry which is preliminary data.</text>
</comment>
<dbReference type="AlphaFoldDB" id="A0A9D1S009"/>
<proteinExistence type="predicted"/>
<evidence type="ECO:0000313" key="3">
    <source>
        <dbReference type="Proteomes" id="UP000824189"/>
    </source>
</evidence>
<dbReference type="Proteomes" id="UP000824189">
    <property type="component" value="Unassembled WGS sequence"/>
</dbReference>
<reference evidence="2" key="2">
    <citation type="submission" date="2021-04" db="EMBL/GenBank/DDBJ databases">
        <authorList>
            <person name="Gilroy R."/>
        </authorList>
    </citation>
    <scope>NUCLEOTIDE SEQUENCE</scope>
    <source>
        <strain evidence="2">4376</strain>
    </source>
</reference>
<name>A0A9D1S009_9CORY</name>
<evidence type="ECO:0000313" key="2">
    <source>
        <dbReference type="EMBL" id="HIW96413.1"/>
    </source>
</evidence>
<protein>
    <submittedName>
        <fullName evidence="2">Uncharacterized protein</fullName>
    </submittedName>
</protein>
<feature type="transmembrane region" description="Helical" evidence="1">
    <location>
        <begin position="68"/>
        <end position="91"/>
    </location>
</feature>
<sequence>MSLSPELHVEKNYKEGYVPSSLDSQHSSLHRTSTWVGMGLWLALMPFLGMLVFGLATHLSGVQEAGMSFLIGGIVGSIVVVGLAIGLIHAGRKNYREYKARSGRIM</sequence>
<keyword evidence="1" id="KW-0472">Membrane</keyword>
<accession>A0A9D1S009</accession>
<keyword evidence="1" id="KW-1133">Transmembrane helix</keyword>
<keyword evidence="1" id="KW-0812">Transmembrane</keyword>
<gene>
    <name evidence="2" type="ORF">H9867_08055</name>
</gene>
<organism evidence="2 3">
    <name type="scientific">Candidatus Corynebacterium gallistercoris</name>
    <dbReference type="NCBI Taxonomy" id="2838530"/>
    <lineage>
        <taxon>Bacteria</taxon>
        <taxon>Bacillati</taxon>
        <taxon>Actinomycetota</taxon>
        <taxon>Actinomycetes</taxon>
        <taxon>Mycobacteriales</taxon>
        <taxon>Corynebacteriaceae</taxon>
        <taxon>Corynebacterium</taxon>
    </lineage>
</organism>
<reference evidence="2" key="1">
    <citation type="journal article" date="2021" name="PeerJ">
        <title>Extensive microbial diversity within the chicken gut microbiome revealed by metagenomics and culture.</title>
        <authorList>
            <person name="Gilroy R."/>
            <person name="Ravi A."/>
            <person name="Getino M."/>
            <person name="Pursley I."/>
            <person name="Horton D.L."/>
            <person name="Alikhan N.F."/>
            <person name="Baker D."/>
            <person name="Gharbi K."/>
            <person name="Hall N."/>
            <person name="Watson M."/>
            <person name="Adriaenssens E.M."/>
            <person name="Foster-Nyarko E."/>
            <person name="Jarju S."/>
            <person name="Secka A."/>
            <person name="Antonio M."/>
            <person name="Oren A."/>
            <person name="Chaudhuri R.R."/>
            <person name="La Ragione R."/>
            <person name="Hildebrand F."/>
            <person name="Pallen M.J."/>
        </authorList>
    </citation>
    <scope>NUCLEOTIDE SEQUENCE</scope>
    <source>
        <strain evidence="2">4376</strain>
    </source>
</reference>
<dbReference type="EMBL" id="DXFZ01000098">
    <property type="protein sequence ID" value="HIW96413.1"/>
    <property type="molecule type" value="Genomic_DNA"/>
</dbReference>
<evidence type="ECO:0000256" key="1">
    <source>
        <dbReference type="SAM" id="Phobius"/>
    </source>
</evidence>